<dbReference type="GeneID" id="110772859"/>
<protein>
    <submittedName>
        <fullName evidence="3">Uncharacterized protein LOC110772859 isoform X2</fullName>
    </submittedName>
</protein>
<feature type="transmembrane region" description="Helical" evidence="1">
    <location>
        <begin position="179"/>
        <end position="198"/>
    </location>
</feature>
<dbReference type="SMART" id="SM00248">
    <property type="entry name" value="ANK"/>
    <property type="match status" value="2"/>
</dbReference>
<dbReference type="InterPro" id="IPR036770">
    <property type="entry name" value="Ankyrin_rpt-contain_sf"/>
</dbReference>
<dbReference type="AlphaFoldDB" id="A0A6P5U1M4"/>
<gene>
    <name evidence="3" type="primary">LOC110772859</name>
</gene>
<dbReference type="SUPFAM" id="SSF48403">
    <property type="entry name" value="Ankyrin repeat"/>
    <property type="match status" value="1"/>
</dbReference>
<evidence type="ECO:0000256" key="1">
    <source>
        <dbReference type="SAM" id="Phobius"/>
    </source>
</evidence>
<evidence type="ECO:0000313" key="2">
    <source>
        <dbReference type="Proteomes" id="UP000515124"/>
    </source>
</evidence>
<name>A0A6P5U1M4_PRUAV</name>
<accession>A0A6P5U1M4</accession>
<dbReference type="PANTHER" id="PTHR47303">
    <property type="match status" value="1"/>
</dbReference>
<dbReference type="InterPro" id="IPR002110">
    <property type="entry name" value="Ankyrin_rpt"/>
</dbReference>
<dbReference type="PANTHER" id="PTHR47303:SF1">
    <property type="entry name" value="NF-KAPPA-B INHIBITOR BETA"/>
    <property type="match status" value="1"/>
</dbReference>
<reference evidence="3" key="1">
    <citation type="submission" date="2025-08" db="UniProtKB">
        <authorList>
            <consortium name="RefSeq"/>
        </authorList>
    </citation>
    <scope>IDENTIFICATION</scope>
</reference>
<dbReference type="Proteomes" id="UP000515124">
    <property type="component" value="Unplaced"/>
</dbReference>
<dbReference type="RefSeq" id="XP_021833034.1">
    <property type="nucleotide sequence ID" value="XM_021977342.1"/>
</dbReference>
<keyword evidence="2" id="KW-1185">Reference proteome</keyword>
<sequence length="219" mass="25450">MEESHEVERERRALDQMKGPYRWAMYEDWERLRRYYKDNPTKVLDPLTTYNDNALHLVAFAGRMDVLQFLIALIREPQMLRRALTMKNSHGNTTLHEVAPSGNLEAAVLLVDLDNNVRDELADVMKDDVSNEETALWLLKEYPDLADKKESNGLTSLQLLAQMPSVFQAKFRKSIWKMLIYKCLLMMIILIGSHQMTWRAGSITLANLVVQRRLRDSKA</sequence>
<organism evidence="2 3">
    <name type="scientific">Prunus avium</name>
    <name type="common">Cherry</name>
    <name type="synonym">Cerasus avium</name>
    <dbReference type="NCBI Taxonomy" id="42229"/>
    <lineage>
        <taxon>Eukaryota</taxon>
        <taxon>Viridiplantae</taxon>
        <taxon>Streptophyta</taxon>
        <taxon>Embryophyta</taxon>
        <taxon>Tracheophyta</taxon>
        <taxon>Spermatophyta</taxon>
        <taxon>Magnoliopsida</taxon>
        <taxon>eudicotyledons</taxon>
        <taxon>Gunneridae</taxon>
        <taxon>Pentapetalae</taxon>
        <taxon>rosids</taxon>
        <taxon>fabids</taxon>
        <taxon>Rosales</taxon>
        <taxon>Rosaceae</taxon>
        <taxon>Amygdaloideae</taxon>
        <taxon>Amygdaleae</taxon>
        <taxon>Prunus</taxon>
    </lineage>
</organism>
<dbReference type="Gene3D" id="1.25.40.20">
    <property type="entry name" value="Ankyrin repeat-containing domain"/>
    <property type="match status" value="1"/>
</dbReference>
<keyword evidence="1" id="KW-1133">Transmembrane helix</keyword>
<keyword evidence="1" id="KW-0472">Membrane</keyword>
<proteinExistence type="predicted"/>
<evidence type="ECO:0000313" key="3">
    <source>
        <dbReference type="RefSeq" id="XP_021833034.1"/>
    </source>
</evidence>
<keyword evidence="1" id="KW-0812">Transmembrane</keyword>